<dbReference type="RefSeq" id="WP_192393478.1">
    <property type="nucleotide sequence ID" value="NZ_CAJHIU010000001.1"/>
</dbReference>
<proteinExistence type="predicted"/>
<sequence length="85" mass="10032">MNLTEIARHAAEQRQKLAETVYVIENHIVINVGDEYNIAINRCDTSEKLLHWVWHLCEKTWMTPEILRYFIEVACKQSGIKMQES</sequence>
<accession>A0ABR9DCD5</accession>
<name>A0ABR9DCD5_9GAMM</name>
<evidence type="ECO:0000313" key="1">
    <source>
        <dbReference type="EMBL" id="MBD9360770.1"/>
    </source>
</evidence>
<organism evidence="1 2">
    <name type="scientific">Methylomonas fluvii</name>
    <dbReference type="NCBI Taxonomy" id="1854564"/>
    <lineage>
        <taxon>Bacteria</taxon>
        <taxon>Pseudomonadati</taxon>
        <taxon>Pseudomonadota</taxon>
        <taxon>Gammaproteobacteria</taxon>
        <taxon>Methylococcales</taxon>
        <taxon>Methylococcaceae</taxon>
        <taxon>Methylomonas</taxon>
    </lineage>
</organism>
<evidence type="ECO:0000313" key="2">
    <source>
        <dbReference type="Proteomes" id="UP000641152"/>
    </source>
</evidence>
<reference evidence="1 2" key="1">
    <citation type="submission" date="2020-09" db="EMBL/GenBank/DDBJ databases">
        <title>Methylomonas albis sp. nov. and Methylomonas fluvii sp. nov.: Two cold-adapted methanotrophs from the River Elbe and an amended description of Methylovulum psychrotolerans strain Eb1.</title>
        <authorList>
            <person name="Bussmann I.K."/>
            <person name="Klings K.-W."/>
            <person name="Warnstedt J."/>
            <person name="Hoppert M."/>
            <person name="Saborowski A."/>
            <person name="Horn F."/>
            <person name="Liebner S."/>
        </authorList>
    </citation>
    <scope>NUCLEOTIDE SEQUENCE [LARGE SCALE GENOMIC DNA]</scope>
    <source>
        <strain evidence="1 2">EbB</strain>
    </source>
</reference>
<protein>
    <submittedName>
        <fullName evidence="1">Uncharacterized protein</fullName>
    </submittedName>
</protein>
<dbReference type="EMBL" id="JACXST010000001">
    <property type="protein sequence ID" value="MBD9360770.1"/>
    <property type="molecule type" value="Genomic_DNA"/>
</dbReference>
<gene>
    <name evidence="1" type="ORF">EBB_09510</name>
</gene>
<dbReference type="Proteomes" id="UP000641152">
    <property type="component" value="Unassembled WGS sequence"/>
</dbReference>
<comment type="caution">
    <text evidence="1">The sequence shown here is derived from an EMBL/GenBank/DDBJ whole genome shotgun (WGS) entry which is preliminary data.</text>
</comment>
<keyword evidence="2" id="KW-1185">Reference proteome</keyword>